<reference evidence="2" key="1">
    <citation type="submission" date="2018-02" db="EMBL/GenBank/DDBJ databases">
        <title>Rhizophora mucronata_Transcriptome.</title>
        <authorList>
            <person name="Meera S.P."/>
            <person name="Sreeshan A."/>
            <person name="Augustine A."/>
        </authorList>
    </citation>
    <scope>NUCLEOTIDE SEQUENCE</scope>
    <source>
        <tissue evidence="2">Leaf</tissue>
    </source>
</reference>
<protein>
    <submittedName>
        <fullName evidence="2">Uncharacterized protein</fullName>
    </submittedName>
</protein>
<organism evidence="2">
    <name type="scientific">Rhizophora mucronata</name>
    <name type="common">Asiatic mangrove</name>
    <dbReference type="NCBI Taxonomy" id="61149"/>
    <lineage>
        <taxon>Eukaryota</taxon>
        <taxon>Viridiplantae</taxon>
        <taxon>Streptophyta</taxon>
        <taxon>Embryophyta</taxon>
        <taxon>Tracheophyta</taxon>
        <taxon>Spermatophyta</taxon>
        <taxon>Magnoliopsida</taxon>
        <taxon>eudicotyledons</taxon>
        <taxon>Gunneridae</taxon>
        <taxon>Pentapetalae</taxon>
        <taxon>rosids</taxon>
        <taxon>fabids</taxon>
        <taxon>Malpighiales</taxon>
        <taxon>Rhizophoraceae</taxon>
        <taxon>Rhizophora</taxon>
    </lineage>
</organism>
<proteinExistence type="predicted"/>
<keyword evidence="1" id="KW-0472">Membrane</keyword>
<feature type="transmembrane region" description="Helical" evidence="1">
    <location>
        <begin position="25"/>
        <end position="47"/>
    </location>
</feature>
<evidence type="ECO:0000313" key="2">
    <source>
        <dbReference type="EMBL" id="MBX39277.1"/>
    </source>
</evidence>
<dbReference type="EMBL" id="GGEC01058793">
    <property type="protein sequence ID" value="MBX39277.1"/>
    <property type="molecule type" value="Transcribed_RNA"/>
</dbReference>
<evidence type="ECO:0000256" key="1">
    <source>
        <dbReference type="SAM" id="Phobius"/>
    </source>
</evidence>
<keyword evidence="1" id="KW-0812">Transmembrane</keyword>
<keyword evidence="1" id="KW-1133">Transmembrane helix</keyword>
<sequence>MRERNLTSDSLSWIASNQELSTSFVIYYSVGVIMFIECELQLIASFLKGRKHLNIYQEKKNLS</sequence>
<dbReference type="AlphaFoldDB" id="A0A2P2N9X3"/>
<accession>A0A2P2N9X3</accession>
<name>A0A2P2N9X3_RHIMU</name>